<evidence type="ECO:0000256" key="4">
    <source>
        <dbReference type="ARBA" id="ARBA00022741"/>
    </source>
</evidence>
<dbReference type="GO" id="GO:0050321">
    <property type="term" value="F:tau-protein kinase activity"/>
    <property type="evidence" value="ECO:0007669"/>
    <property type="project" value="TreeGrafter"/>
</dbReference>
<dbReference type="InterPro" id="IPR000719">
    <property type="entry name" value="Prot_kinase_dom"/>
</dbReference>
<evidence type="ECO:0000313" key="13">
    <source>
        <dbReference type="Proteomes" id="UP000215902"/>
    </source>
</evidence>
<dbReference type="PROSITE" id="PS50011">
    <property type="entry name" value="PROTEIN_KINASE_DOM"/>
    <property type="match status" value="1"/>
</dbReference>
<feature type="region of interest" description="Disordered" evidence="10">
    <location>
        <begin position="1"/>
        <end position="26"/>
    </location>
</feature>
<protein>
    <recommendedName>
        <fullName evidence="1">non-specific serine/threonine protein kinase</fullName>
        <ecNumber evidence="1">2.7.11.1</ecNumber>
    </recommendedName>
</protein>
<keyword evidence="4 9" id="KW-0547">Nucleotide-binding</keyword>
<dbReference type="EMBL" id="NIVC01001226">
    <property type="protein sequence ID" value="PAA70572.1"/>
    <property type="molecule type" value="Genomic_DNA"/>
</dbReference>
<evidence type="ECO:0000313" key="12">
    <source>
        <dbReference type="EMBL" id="PAA70572.1"/>
    </source>
</evidence>
<evidence type="ECO:0000256" key="1">
    <source>
        <dbReference type="ARBA" id="ARBA00012513"/>
    </source>
</evidence>
<evidence type="ECO:0000256" key="10">
    <source>
        <dbReference type="SAM" id="MobiDB-lite"/>
    </source>
</evidence>
<organism evidence="12 13">
    <name type="scientific">Macrostomum lignano</name>
    <dbReference type="NCBI Taxonomy" id="282301"/>
    <lineage>
        <taxon>Eukaryota</taxon>
        <taxon>Metazoa</taxon>
        <taxon>Spiralia</taxon>
        <taxon>Lophotrochozoa</taxon>
        <taxon>Platyhelminthes</taxon>
        <taxon>Rhabditophora</taxon>
        <taxon>Macrostomorpha</taxon>
        <taxon>Macrostomida</taxon>
        <taxon>Macrostomidae</taxon>
        <taxon>Macrostomum</taxon>
    </lineage>
</organism>
<evidence type="ECO:0000256" key="3">
    <source>
        <dbReference type="ARBA" id="ARBA00022679"/>
    </source>
</evidence>
<feature type="compositionally biased region" description="Low complexity" evidence="10">
    <location>
        <begin position="803"/>
        <end position="820"/>
    </location>
</feature>
<keyword evidence="3" id="KW-0808">Transferase</keyword>
<dbReference type="GO" id="GO:0000226">
    <property type="term" value="P:microtubule cytoskeleton organization"/>
    <property type="evidence" value="ECO:0007669"/>
    <property type="project" value="TreeGrafter"/>
</dbReference>
<dbReference type="CDD" id="cd14003">
    <property type="entry name" value="STKc_AMPK-like"/>
    <property type="match status" value="1"/>
</dbReference>
<sequence>MESRQSSTESNVTMQSVGTTGTSSDSATDVELLENSFGTVDLDSLAHHHHQSKGGGLKDAGTADGGATASLVSATGGKRLGSYQLMETIGKGTFALVKLGYHTVLKTRVAIKIMDKDLIGDNNLIKVYREIEAMKCLRHPYIIRLYEVIETATQVCLVMEFASKGEVFDYITRVKHLPETEAREIFWQTVCAVSYCHHRRIAHRDLKAENLLLDYRGCVKLVDFGFCNVMQPNELLNTHCGSPQYASPELFKGEAYDGIKVDVWSLGVILYVLVCGSFPFCGEHLGTIKASVMRGLVRFPFYLSHSCESLIRWMLNSDPVKRCSIEQVCCSSWMRSSPNWPAYAELMQHYASTKPAAAAPEAEELDPAVLSLLSDNFGYDASQVAEAVQRGHYNSLGAAYRIAVDKLERRDAQAAATTTAVTDAELSQLEFYRRTQLNLRRHTLSAVGASDTAPMMMMMMDDDYESSDLVEEPAEAAATATAAAVESRPDPAWLNNLPQLNLLANLPPNLHQPIACFTVKDPNLLAPPDYMVQTAPQFPRRASDGAARRGGISDGASRGNSCPEDSAYLSQRGSPGLASPSCSVAASGAVAAPGAPVGASVIPASSTSSSTSSHPHSPPSKIRSASSSPKSAAPSSRRRLSASTAGGGSSAGPFRRHGSYKERGSCATRSGAVDKLHYTSHVGGGCLVGGGCGVGSSSGVGAASVGTGSRRRSEGSPGLLFHLSRGGSAFLHEFARSESPSSQQRQQQQQQVSHSPPPPPPPLIMQQQSLPPLPRPRHPTHSESEEEDLAAIESLNAKLRAGSLTSSSAQQQQQNPLSPAIALTDETGQVINIISGSAFNFSAATASTGDAD</sequence>
<feature type="domain" description="Protein kinase" evidence="11">
    <location>
        <begin position="83"/>
        <end position="334"/>
    </location>
</feature>
<feature type="compositionally biased region" description="Low complexity" evidence="10">
    <location>
        <begin position="602"/>
        <end position="635"/>
    </location>
</feature>
<keyword evidence="2" id="KW-0723">Serine/threonine-protein kinase</keyword>
<gene>
    <name evidence="12" type="ORF">BOX15_Mlig005653g1</name>
</gene>
<evidence type="ECO:0000256" key="5">
    <source>
        <dbReference type="ARBA" id="ARBA00022777"/>
    </source>
</evidence>
<proteinExistence type="predicted"/>
<evidence type="ECO:0000256" key="2">
    <source>
        <dbReference type="ARBA" id="ARBA00022527"/>
    </source>
</evidence>
<dbReference type="GO" id="GO:0035556">
    <property type="term" value="P:intracellular signal transduction"/>
    <property type="evidence" value="ECO:0007669"/>
    <property type="project" value="TreeGrafter"/>
</dbReference>
<dbReference type="FunFam" id="3.30.200.20:FF:000003">
    <property type="entry name" value="Non-specific serine/threonine protein kinase"/>
    <property type="match status" value="1"/>
</dbReference>
<reference evidence="12 13" key="1">
    <citation type="submission" date="2017-06" db="EMBL/GenBank/DDBJ databases">
        <title>A platform for efficient transgenesis in Macrostomum lignano, a flatworm model organism for stem cell research.</title>
        <authorList>
            <person name="Berezikov E."/>
        </authorList>
    </citation>
    <scope>NUCLEOTIDE SEQUENCE [LARGE SCALE GENOMIC DNA]</scope>
    <source>
        <strain evidence="12">DV1</strain>
        <tissue evidence="12">Whole organism</tissue>
    </source>
</reference>
<dbReference type="PANTHER" id="PTHR24346">
    <property type="entry name" value="MAP/MICROTUBULE AFFINITY-REGULATING KINASE"/>
    <property type="match status" value="1"/>
</dbReference>
<evidence type="ECO:0000256" key="9">
    <source>
        <dbReference type="PROSITE-ProRule" id="PRU10141"/>
    </source>
</evidence>
<dbReference type="GO" id="GO:0005524">
    <property type="term" value="F:ATP binding"/>
    <property type="evidence" value="ECO:0007669"/>
    <property type="project" value="UniProtKB-UniRule"/>
</dbReference>
<dbReference type="InterPro" id="IPR017441">
    <property type="entry name" value="Protein_kinase_ATP_BS"/>
</dbReference>
<keyword evidence="13" id="KW-1185">Reference proteome</keyword>
<dbReference type="PROSITE" id="PS00107">
    <property type="entry name" value="PROTEIN_KINASE_ATP"/>
    <property type="match status" value="1"/>
</dbReference>
<evidence type="ECO:0000259" key="11">
    <source>
        <dbReference type="PROSITE" id="PS50011"/>
    </source>
</evidence>
<feature type="compositionally biased region" description="Polar residues" evidence="10">
    <location>
        <begin position="1"/>
        <end position="15"/>
    </location>
</feature>
<evidence type="ECO:0000256" key="7">
    <source>
        <dbReference type="ARBA" id="ARBA00047899"/>
    </source>
</evidence>
<dbReference type="Proteomes" id="UP000215902">
    <property type="component" value="Unassembled WGS sequence"/>
</dbReference>
<feature type="region of interest" description="Disordered" evidence="10">
    <location>
        <begin position="538"/>
        <end position="574"/>
    </location>
</feature>
<feature type="region of interest" description="Disordered" evidence="10">
    <location>
        <begin position="698"/>
        <end position="721"/>
    </location>
</feature>
<comment type="catalytic activity">
    <reaction evidence="7">
        <text>L-threonyl-[protein] + ATP = O-phospho-L-threonyl-[protein] + ADP + H(+)</text>
        <dbReference type="Rhea" id="RHEA:46608"/>
        <dbReference type="Rhea" id="RHEA-COMP:11060"/>
        <dbReference type="Rhea" id="RHEA-COMP:11605"/>
        <dbReference type="ChEBI" id="CHEBI:15378"/>
        <dbReference type="ChEBI" id="CHEBI:30013"/>
        <dbReference type="ChEBI" id="CHEBI:30616"/>
        <dbReference type="ChEBI" id="CHEBI:61977"/>
        <dbReference type="ChEBI" id="CHEBI:456216"/>
        <dbReference type="EC" id="2.7.11.1"/>
    </reaction>
</comment>
<dbReference type="Pfam" id="PF00069">
    <property type="entry name" value="Pkinase"/>
    <property type="match status" value="1"/>
</dbReference>
<feature type="binding site" evidence="9">
    <location>
        <position position="112"/>
    </location>
    <ligand>
        <name>ATP</name>
        <dbReference type="ChEBI" id="CHEBI:30616"/>
    </ligand>
</feature>
<dbReference type="PANTHER" id="PTHR24346:SF82">
    <property type="entry name" value="KP78A-RELATED"/>
    <property type="match status" value="1"/>
</dbReference>
<feature type="compositionally biased region" description="Low complexity" evidence="10">
    <location>
        <begin position="699"/>
        <end position="708"/>
    </location>
</feature>
<dbReference type="Gene3D" id="1.10.510.10">
    <property type="entry name" value="Transferase(Phosphotransferase) domain 1"/>
    <property type="match status" value="1"/>
</dbReference>
<dbReference type="InterPro" id="IPR011009">
    <property type="entry name" value="Kinase-like_dom_sf"/>
</dbReference>
<evidence type="ECO:0000256" key="6">
    <source>
        <dbReference type="ARBA" id="ARBA00022840"/>
    </source>
</evidence>
<dbReference type="EC" id="2.7.11.1" evidence="1"/>
<keyword evidence="6 9" id="KW-0067">ATP-binding</keyword>
<dbReference type="STRING" id="282301.A0A267FC33"/>
<dbReference type="FunFam" id="1.10.510.10:FF:000571">
    <property type="entry name" value="Maternal embryonic leucine zipper kinase"/>
    <property type="match status" value="1"/>
</dbReference>
<feature type="compositionally biased region" description="Low complexity" evidence="10">
    <location>
        <begin position="16"/>
        <end position="26"/>
    </location>
</feature>
<dbReference type="InterPro" id="IPR008271">
    <property type="entry name" value="Ser/Thr_kinase_AS"/>
</dbReference>
<accession>A0A267FC33</accession>
<feature type="region of interest" description="Disordered" evidence="10">
    <location>
        <begin position="602"/>
        <end position="662"/>
    </location>
</feature>
<keyword evidence="5" id="KW-0418">Kinase</keyword>
<dbReference type="GO" id="GO:0005737">
    <property type="term" value="C:cytoplasm"/>
    <property type="evidence" value="ECO:0007669"/>
    <property type="project" value="TreeGrafter"/>
</dbReference>
<evidence type="ECO:0000256" key="8">
    <source>
        <dbReference type="ARBA" id="ARBA00048679"/>
    </source>
</evidence>
<dbReference type="SUPFAM" id="SSF56112">
    <property type="entry name" value="Protein kinase-like (PK-like)"/>
    <property type="match status" value="1"/>
</dbReference>
<dbReference type="OrthoDB" id="193931at2759"/>
<dbReference type="AlphaFoldDB" id="A0A267FC33"/>
<feature type="region of interest" description="Disordered" evidence="10">
    <location>
        <begin position="735"/>
        <end position="821"/>
    </location>
</feature>
<name>A0A267FC33_9PLAT</name>
<dbReference type="SMART" id="SM00220">
    <property type="entry name" value="S_TKc"/>
    <property type="match status" value="1"/>
</dbReference>
<comment type="caution">
    <text evidence="12">The sequence shown here is derived from an EMBL/GenBank/DDBJ whole genome shotgun (WGS) entry which is preliminary data.</text>
</comment>
<comment type="catalytic activity">
    <reaction evidence="8">
        <text>L-seryl-[protein] + ATP = O-phospho-L-seryl-[protein] + ADP + H(+)</text>
        <dbReference type="Rhea" id="RHEA:17989"/>
        <dbReference type="Rhea" id="RHEA-COMP:9863"/>
        <dbReference type="Rhea" id="RHEA-COMP:11604"/>
        <dbReference type="ChEBI" id="CHEBI:15378"/>
        <dbReference type="ChEBI" id="CHEBI:29999"/>
        <dbReference type="ChEBI" id="CHEBI:30616"/>
        <dbReference type="ChEBI" id="CHEBI:83421"/>
        <dbReference type="ChEBI" id="CHEBI:456216"/>
        <dbReference type="EC" id="2.7.11.1"/>
    </reaction>
</comment>
<feature type="compositionally biased region" description="Low complexity" evidence="10">
    <location>
        <begin position="737"/>
        <end position="754"/>
    </location>
</feature>
<dbReference type="PROSITE" id="PS00108">
    <property type="entry name" value="PROTEIN_KINASE_ST"/>
    <property type="match status" value="1"/>
</dbReference>